<dbReference type="SUPFAM" id="SSF49764">
    <property type="entry name" value="HSP20-like chaperones"/>
    <property type="match status" value="1"/>
</dbReference>
<dbReference type="AlphaFoldDB" id="A0A517RIZ5"/>
<feature type="compositionally biased region" description="Basic and acidic residues" evidence="3">
    <location>
        <begin position="1"/>
        <end position="13"/>
    </location>
</feature>
<dbReference type="InterPro" id="IPR031107">
    <property type="entry name" value="Small_HSP"/>
</dbReference>
<evidence type="ECO:0000256" key="3">
    <source>
        <dbReference type="SAM" id="MobiDB-lite"/>
    </source>
</evidence>
<dbReference type="KEGG" id="gaz:Pan241w_39420"/>
<dbReference type="Gene3D" id="2.60.40.790">
    <property type="match status" value="1"/>
</dbReference>
<dbReference type="InterPro" id="IPR002068">
    <property type="entry name" value="A-crystallin/Hsp20_dom"/>
</dbReference>
<comment type="similarity">
    <text evidence="1 2">Belongs to the small heat shock protein (HSP20) family.</text>
</comment>
<dbReference type="EMBL" id="CP036269">
    <property type="protein sequence ID" value="QDT43838.1"/>
    <property type="molecule type" value="Genomic_DNA"/>
</dbReference>
<reference evidence="5 6" key="1">
    <citation type="submission" date="2019-02" db="EMBL/GenBank/DDBJ databases">
        <title>Deep-cultivation of Planctomycetes and their phenomic and genomic characterization uncovers novel biology.</title>
        <authorList>
            <person name="Wiegand S."/>
            <person name="Jogler M."/>
            <person name="Boedeker C."/>
            <person name="Pinto D."/>
            <person name="Vollmers J."/>
            <person name="Rivas-Marin E."/>
            <person name="Kohn T."/>
            <person name="Peeters S.H."/>
            <person name="Heuer A."/>
            <person name="Rast P."/>
            <person name="Oberbeckmann S."/>
            <person name="Bunk B."/>
            <person name="Jeske O."/>
            <person name="Meyerdierks A."/>
            <person name="Storesund J.E."/>
            <person name="Kallscheuer N."/>
            <person name="Luecker S."/>
            <person name="Lage O.M."/>
            <person name="Pohl T."/>
            <person name="Merkel B.J."/>
            <person name="Hornburger P."/>
            <person name="Mueller R.-W."/>
            <person name="Bruemmer F."/>
            <person name="Labrenz M."/>
            <person name="Spormann A.M."/>
            <person name="Op den Camp H."/>
            <person name="Overmann J."/>
            <person name="Amann R."/>
            <person name="Jetten M.S.M."/>
            <person name="Mascher T."/>
            <person name="Medema M.H."/>
            <person name="Devos D.P."/>
            <person name="Kaster A.-K."/>
            <person name="Ovreas L."/>
            <person name="Rohde M."/>
            <person name="Galperin M.Y."/>
            <person name="Jogler C."/>
        </authorList>
    </citation>
    <scope>NUCLEOTIDE SEQUENCE [LARGE SCALE GENOMIC DNA]</scope>
    <source>
        <strain evidence="5 6">Pan241w</strain>
    </source>
</reference>
<protein>
    <submittedName>
        <fullName evidence="5">Spore protein SP21</fullName>
    </submittedName>
</protein>
<dbReference type="PROSITE" id="PS01031">
    <property type="entry name" value="SHSP"/>
    <property type="match status" value="1"/>
</dbReference>
<evidence type="ECO:0000313" key="5">
    <source>
        <dbReference type="EMBL" id="QDT43838.1"/>
    </source>
</evidence>
<evidence type="ECO:0000256" key="1">
    <source>
        <dbReference type="PROSITE-ProRule" id="PRU00285"/>
    </source>
</evidence>
<feature type="region of interest" description="Disordered" evidence="3">
    <location>
        <begin position="1"/>
        <end position="25"/>
    </location>
</feature>
<accession>A0A517RIZ5</accession>
<dbReference type="CDD" id="cd06464">
    <property type="entry name" value="ACD_sHsps-like"/>
    <property type="match status" value="1"/>
</dbReference>
<sequence>MASTMTKEKEKSAPAEATQIARKKAPLSRFSQELNSLFGRAPFWSLRDEMDSLINRFSDDWSGGWLTQGFDASLDMSETNDAIEVRMDVPGIKPEELEVEVVGNQLRISGERKEETEEKSKTYHRIERHSGSFSRAVTLPCEVNEDQVQADCENGVLTVSLPKCESVKPHKIAVKPKAK</sequence>
<feature type="domain" description="SHSP" evidence="4">
    <location>
        <begin position="65"/>
        <end position="179"/>
    </location>
</feature>
<evidence type="ECO:0000313" key="6">
    <source>
        <dbReference type="Proteomes" id="UP000317171"/>
    </source>
</evidence>
<dbReference type="Proteomes" id="UP000317171">
    <property type="component" value="Chromosome"/>
</dbReference>
<gene>
    <name evidence="5" type="primary">hspA_3</name>
    <name evidence="5" type="ORF">Pan241w_39420</name>
</gene>
<dbReference type="OrthoDB" id="268718at2"/>
<evidence type="ECO:0000256" key="2">
    <source>
        <dbReference type="RuleBase" id="RU003616"/>
    </source>
</evidence>
<proteinExistence type="inferred from homology"/>
<keyword evidence="6" id="KW-1185">Reference proteome</keyword>
<dbReference type="PANTHER" id="PTHR11527">
    <property type="entry name" value="HEAT-SHOCK PROTEIN 20 FAMILY MEMBER"/>
    <property type="match status" value="1"/>
</dbReference>
<name>A0A517RIZ5_9PLAN</name>
<dbReference type="InterPro" id="IPR008978">
    <property type="entry name" value="HSP20-like_chaperone"/>
</dbReference>
<organism evidence="5 6">
    <name type="scientific">Gimesia alba</name>
    <dbReference type="NCBI Taxonomy" id="2527973"/>
    <lineage>
        <taxon>Bacteria</taxon>
        <taxon>Pseudomonadati</taxon>
        <taxon>Planctomycetota</taxon>
        <taxon>Planctomycetia</taxon>
        <taxon>Planctomycetales</taxon>
        <taxon>Planctomycetaceae</taxon>
        <taxon>Gimesia</taxon>
    </lineage>
</organism>
<evidence type="ECO:0000259" key="4">
    <source>
        <dbReference type="PROSITE" id="PS01031"/>
    </source>
</evidence>
<dbReference type="Pfam" id="PF00011">
    <property type="entry name" value="HSP20"/>
    <property type="match status" value="1"/>
</dbReference>
<dbReference type="RefSeq" id="WP_145218813.1">
    <property type="nucleotide sequence ID" value="NZ_CP036269.1"/>
</dbReference>